<gene>
    <name evidence="1" type="ORF">NQ314_007470</name>
</gene>
<dbReference type="EMBL" id="JANEYF010001996">
    <property type="protein sequence ID" value="KAJ8952864.1"/>
    <property type="molecule type" value="Genomic_DNA"/>
</dbReference>
<dbReference type="Proteomes" id="UP001162156">
    <property type="component" value="Unassembled WGS sequence"/>
</dbReference>
<accession>A0AAV8YQ08</accession>
<protein>
    <submittedName>
        <fullName evidence="1">Uncharacterized protein</fullName>
    </submittedName>
</protein>
<keyword evidence="2" id="KW-1185">Reference proteome</keyword>
<feature type="non-terminal residue" evidence="1">
    <location>
        <position position="87"/>
    </location>
</feature>
<name>A0AAV8YQ08_9CUCU</name>
<evidence type="ECO:0000313" key="2">
    <source>
        <dbReference type="Proteomes" id="UP001162156"/>
    </source>
</evidence>
<comment type="caution">
    <text evidence="1">The sequence shown here is derived from an EMBL/GenBank/DDBJ whole genome shotgun (WGS) entry which is preliminary data.</text>
</comment>
<reference evidence="1" key="1">
    <citation type="journal article" date="2023" name="Insect Mol. Biol.">
        <title>Genome sequencing provides insights into the evolution of gene families encoding plant cell wall-degrading enzymes in longhorned beetles.</title>
        <authorList>
            <person name="Shin N.R."/>
            <person name="Okamura Y."/>
            <person name="Kirsch R."/>
            <person name="Pauchet Y."/>
        </authorList>
    </citation>
    <scope>NUCLEOTIDE SEQUENCE</scope>
    <source>
        <strain evidence="1">RBIC_L_NR</strain>
    </source>
</reference>
<dbReference type="AlphaFoldDB" id="A0AAV8YQ08"/>
<sequence length="87" mass="10479">MLASPCLFTWLRNYRIFLIIQRLTGQFLKCHRECKKEEECEHHLQRAICAGLIIPTPEVSDMPSREFYDKVYPANYKQPRQLIHMQR</sequence>
<proteinExistence type="predicted"/>
<organism evidence="1 2">
    <name type="scientific">Rhamnusium bicolor</name>
    <dbReference type="NCBI Taxonomy" id="1586634"/>
    <lineage>
        <taxon>Eukaryota</taxon>
        <taxon>Metazoa</taxon>
        <taxon>Ecdysozoa</taxon>
        <taxon>Arthropoda</taxon>
        <taxon>Hexapoda</taxon>
        <taxon>Insecta</taxon>
        <taxon>Pterygota</taxon>
        <taxon>Neoptera</taxon>
        <taxon>Endopterygota</taxon>
        <taxon>Coleoptera</taxon>
        <taxon>Polyphaga</taxon>
        <taxon>Cucujiformia</taxon>
        <taxon>Chrysomeloidea</taxon>
        <taxon>Cerambycidae</taxon>
        <taxon>Lepturinae</taxon>
        <taxon>Rhagiini</taxon>
        <taxon>Rhamnusium</taxon>
    </lineage>
</organism>
<evidence type="ECO:0000313" key="1">
    <source>
        <dbReference type="EMBL" id="KAJ8952864.1"/>
    </source>
</evidence>